<keyword evidence="2" id="KW-0808">Transferase</keyword>
<dbReference type="Gene3D" id="1.25.40.10">
    <property type="entry name" value="Tetratricopeptide repeat domain"/>
    <property type="match status" value="1"/>
</dbReference>
<dbReference type="InterPro" id="IPR001173">
    <property type="entry name" value="Glyco_trans_2-like"/>
</dbReference>
<evidence type="ECO:0000313" key="3">
    <source>
        <dbReference type="Proteomes" id="UP001595956"/>
    </source>
</evidence>
<keyword evidence="2" id="KW-0328">Glycosyltransferase</keyword>
<dbReference type="Proteomes" id="UP001595956">
    <property type="component" value="Unassembled WGS sequence"/>
</dbReference>
<dbReference type="GO" id="GO:0016757">
    <property type="term" value="F:glycosyltransferase activity"/>
    <property type="evidence" value="ECO:0007669"/>
    <property type="project" value="UniProtKB-KW"/>
</dbReference>
<reference evidence="3" key="1">
    <citation type="journal article" date="2019" name="Int. J. Syst. Evol. Microbiol.">
        <title>The Global Catalogue of Microorganisms (GCM) 10K type strain sequencing project: providing services to taxonomists for standard genome sequencing and annotation.</title>
        <authorList>
            <consortium name="The Broad Institute Genomics Platform"/>
            <consortium name="The Broad Institute Genome Sequencing Center for Infectious Disease"/>
            <person name="Wu L."/>
            <person name="Ma J."/>
        </authorList>
    </citation>
    <scope>NUCLEOTIDE SEQUENCE [LARGE SCALE GENOMIC DNA]</scope>
    <source>
        <strain evidence="3">KACC 13778</strain>
    </source>
</reference>
<protein>
    <submittedName>
        <fullName evidence="2">Glycosyltransferase family 2 protein</fullName>
        <ecNumber evidence="2">2.4.-.-</ecNumber>
    </submittedName>
</protein>
<evidence type="ECO:0000313" key="2">
    <source>
        <dbReference type="EMBL" id="MFC5491629.1"/>
    </source>
</evidence>
<sequence>MSEPYRVSLAMIVRDEARCITRCLESVRDHVDEMVVVDTGSTDTTVQLARDAGAIVHHTAWVDDFAAARNVSLEHCSGDWILMLDADDWLEDGAEVLEALRSTAPTYAGIVEIVGRTRGDVVSTSPSIRVFPAGTRYAGRVHEQPQLEVEERALAIRIATDGYQAEQLERKVGRNQRLLEMALVEDPENAYLWYQLAREHGHAGAHAAACLGFERANQLDGPTRPDSPPWRHGLVVQYVASLLLAGRTQDAVDLAADELPHWEHSSDFLYVLGHALNQHALAHPEIAEQVLPMAEEAWQTCLALGDARLVGSIEGHGSYLAARELVGLYERQGREQDAERVRPLAVRQ</sequence>
<organism evidence="2 3">
    <name type="scientific">Nocardioides caricicola</name>
    <dbReference type="NCBI Taxonomy" id="634770"/>
    <lineage>
        <taxon>Bacteria</taxon>
        <taxon>Bacillati</taxon>
        <taxon>Actinomycetota</taxon>
        <taxon>Actinomycetes</taxon>
        <taxon>Propionibacteriales</taxon>
        <taxon>Nocardioidaceae</taxon>
        <taxon>Nocardioides</taxon>
    </lineage>
</organism>
<dbReference type="InterPro" id="IPR011990">
    <property type="entry name" value="TPR-like_helical_dom_sf"/>
</dbReference>
<dbReference type="CDD" id="cd02511">
    <property type="entry name" value="Beta4Glucosyltransferase"/>
    <property type="match status" value="1"/>
</dbReference>
<feature type="domain" description="Glycosyltransferase 2-like" evidence="1">
    <location>
        <begin position="8"/>
        <end position="93"/>
    </location>
</feature>
<dbReference type="EC" id="2.4.-.-" evidence="2"/>
<dbReference type="RefSeq" id="WP_345180902.1">
    <property type="nucleotide sequence ID" value="NZ_BAABFQ010000008.1"/>
</dbReference>
<dbReference type="PANTHER" id="PTHR43630:SF2">
    <property type="entry name" value="GLYCOSYLTRANSFERASE"/>
    <property type="match status" value="1"/>
</dbReference>
<evidence type="ECO:0000259" key="1">
    <source>
        <dbReference type="Pfam" id="PF00535"/>
    </source>
</evidence>
<name>A0ABW0MUJ6_9ACTN</name>
<dbReference type="Gene3D" id="3.90.550.10">
    <property type="entry name" value="Spore Coat Polysaccharide Biosynthesis Protein SpsA, Chain A"/>
    <property type="match status" value="1"/>
</dbReference>
<keyword evidence="3" id="KW-1185">Reference proteome</keyword>
<dbReference type="Pfam" id="PF00535">
    <property type="entry name" value="Glycos_transf_2"/>
    <property type="match status" value="1"/>
</dbReference>
<accession>A0ABW0MUJ6</accession>
<dbReference type="InterPro" id="IPR029044">
    <property type="entry name" value="Nucleotide-diphossugar_trans"/>
</dbReference>
<dbReference type="SUPFAM" id="SSF53448">
    <property type="entry name" value="Nucleotide-diphospho-sugar transferases"/>
    <property type="match status" value="1"/>
</dbReference>
<dbReference type="EMBL" id="JBHSMD010000001">
    <property type="protein sequence ID" value="MFC5491629.1"/>
    <property type="molecule type" value="Genomic_DNA"/>
</dbReference>
<proteinExistence type="predicted"/>
<dbReference type="PANTHER" id="PTHR43630">
    <property type="entry name" value="POLY-BETA-1,6-N-ACETYL-D-GLUCOSAMINE SYNTHASE"/>
    <property type="match status" value="1"/>
</dbReference>
<comment type="caution">
    <text evidence="2">The sequence shown here is derived from an EMBL/GenBank/DDBJ whole genome shotgun (WGS) entry which is preliminary data.</text>
</comment>
<gene>
    <name evidence="2" type="ORF">ACFPKY_00875</name>
</gene>